<dbReference type="SUPFAM" id="SSF140478">
    <property type="entry name" value="LemA-like"/>
    <property type="match status" value="1"/>
</dbReference>
<dbReference type="InterPro" id="IPR007156">
    <property type="entry name" value="MamQ_LemA"/>
</dbReference>
<dbReference type="PANTHER" id="PTHR34478">
    <property type="entry name" value="PROTEIN LEMA"/>
    <property type="match status" value="1"/>
</dbReference>
<keyword evidence="8" id="KW-1185">Reference proteome</keyword>
<dbReference type="Gene3D" id="1.20.1440.20">
    <property type="entry name" value="LemA-like domain"/>
    <property type="match status" value="1"/>
</dbReference>
<dbReference type="Proteomes" id="UP000197007">
    <property type="component" value="Chromosome"/>
</dbReference>
<organism evidence="7 8">
    <name type="scientific">Capnocytophaga endodontalis</name>
    <dbReference type="NCBI Taxonomy" id="2708117"/>
    <lineage>
        <taxon>Bacteria</taxon>
        <taxon>Pseudomonadati</taxon>
        <taxon>Bacteroidota</taxon>
        <taxon>Flavobacteriia</taxon>
        <taxon>Flavobacteriales</taxon>
        <taxon>Flavobacteriaceae</taxon>
        <taxon>Capnocytophaga</taxon>
    </lineage>
</organism>
<feature type="transmembrane region" description="Helical" evidence="6">
    <location>
        <begin position="6"/>
        <end position="24"/>
    </location>
</feature>
<dbReference type="AlphaFoldDB" id="A0A1Z4BS39"/>
<sequence length="185" mass="21041">MITYILIAVGVLLLIFVIAAFNSLSKRRNQIENAISSLDALFIQRSDLIPNLIATTKEYMAYEQDTLRQITELRRPVQPTLAENPYLQPDEASTTIRNIMLQAEAYPELRANSQFVQLQHALSDCEEQLAAGRRYLSASITDYNDRIVVFPSNVIASLFGFKKYEWQYATEAQRQNVDVAGLFSN</sequence>
<name>A0A1Z4BS39_9FLAO</name>
<comment type="similarity">
    <text evidence="2">Belongs to the LemA family.</text>
</comment>
<evidence type="ECO:0000313" key="8">
    <source>
        <dbReference type="Proteomes" id="UP000197007"/>
    </source>
</evidence>
<reference evidence="8" key="1">
    <citation type="submission" date="2017-06" db="EMBL/GenBank/DDBJ databases">
        <title>Complete genome sequence of Capnocytophaga sp. KCOM 1579 (=ChDC OS43) isolated from a human refractory periapical abscess lesion.</title>
        <authorList>
            <person name="Kook J.-K."/>
            <person name="Park S.-N."/>
            <person name="Lim Y.K."/>
            <person name="Roh H."/>
        </authorList>
    </citation>
    <scope>NUCLEOTIDE SEQUENCE [LARGE SCALE GENOMIC DNA]</scope>
    <source>
        <strain evidence="8">ChDC OS43</strain>
    </source>
</reference>
<proteinExistence type="inferred from homology"/>
<keyword evidence="5 6" id="KW-0472">Membrane</keyword>
<dbReference type="InterPro" id="IPR023353">
    <property type="entry name" value="LemA-like_dom_sf"/>
</dbReference>
<keyword evidence="4 6" id="KW-1133">Transmembrane helix</keyword>
<evidence type="ECO:0000256" key="5">
    <source>
        <dbReference type="ARBA" id="ARBA00023136"/>
    </source>
</evidence>
<evidence type="ECO:0000256" key="6">
    <source>
        <dbReference type="SAM" id="Phobius"/>
    </source>
</evidence>
<accession>A0A1Z4BS39</accession>
<evidence type="ECO:0000256" key="2">
    <source>
        <dbReference type="ARBA" id="ARBA00008854"/>
    </source>
</evidence>
<evidence type="ECO:0000256" key="3">
    <source>
        <dbReference type="ARBA" id="ARBA00022692"/>
    </source>
</evidence>
<dbReference type="Pfam" id="PF04011">
    <property type="entry name" value="LemA"/>
    <property type="match status" value="1"/>
</dbReference>
<evidence type="ECO:0000256" key="4">
    <source>
        <dbReference type="ARBA" id="ARBA00022989"/>
    </source>
</evidence>
<gene>
    <name evidence="7" type="ORF">CBG49_13615</name>
</gene>
<dbReference type="PANTHER" id="PTHR34478:SF1">
    <property type="entry name" value="PROTEIN LEMA"/>
    <property type="match status" value="1"/>
</dbReference>
<keyword evidence="3 6" id="KW-0812">Transmembrane</keyword>
<protein>
    <submittedName>
        <fullName evidence="7">LemA family protein</fullName>
    </submittedName>
</protein>
<dbReference type="RefSeq" id="WP_088594900.1">
    <property type="nucleotide sequence ID" value="NZ_CP022022.1"/>
</dbReference>
<evidence type="ECO:0000313" key="7">
    <source>
        <dbReference type="EMBL" id="ASF44043.1"/>
    </source>
</evidence>
<comment type="subcellular location">
    <subcellularLocation>
        <location evidence="1">Membrane</location>
        <topology evidence="1">Single-pass membrane protein</topology>
    </subcellularLocation>
</comment>
<dbReference type="GO" id="GO:0016020">
    <property type="term" value="C:membrane"/>
    <property type="evidence" value="ECO:0007669"/>
    <property type="project" value="UniProtKB-SubCell"/>
</dbReference>
<dbReference type="KEGG" id="capn:CBG49_13615"/>
<dbReference type="EMBL" id="CP022022">
    <property type="protein sequence ID" value="ASF44043.1"/>
    <property type="molecule type" value="Genomic_DNA"/>
</dbReference>
<evidence type="ECO:0000256" key="1">
    <source>
        <dbReference type="ARBA" id="ARBA00004167"/>
    </source>
</evidence>